<reference evidence="2 3" key="1">
    <citation type="submission" date="2019-11" db="EMBL/GenBank/DDBJ databases">
        <title>Whole-genome sequence of a Rhodoblastus acidophilus DSM 142.</title>
        <authorList>
            <person name="Kyndt J.A."/>
            <person name="Meyer T.E."/>
        </authorList>
    </citation>
    <scope>NUCLEOTIDE SEQUENCE [LARGE SCALE GENOMIC DNA]</scope>
    <source>
        <strain evidence="2 3">DSM 142</strain>
    </source>
</reference>
<comment type="caution">
    <text evidence="2">The sequence shown here is derived from an EMBL/GenBank/DDBJ whole genome shotgun (WGS) entry which is preliminary data.</text>
</comment>
<dbReference type="AlphaFoldDB" id="A0A6N8DRW8"/>
<dbReference type="SUPFAM" id="SSF158682">
    <property type="entry name" value="TerB-like"/>
    <property type="match status" value="1"/>
</dbReference>
<dbReference type="Gene3D" id="1.10.3680.10">
    <property type="entry name" value="TerB-like"/>
    <property type="match status" value="1"/>
</dbReference>
<dbReference type="InterPro" id="IPR007791">
    <property type="entry name" value="DjlA_N"/>
</dbReference>
<evidence type="ECO:0000313" key="3">
    <source>
        <dbReference type="Proteomes" id="UP000439113"/>
    </source>
</evidence>
<feature type="domain" description="Co-chaperone DjlA N-terminal" evidence="1">
    <location>
        <begin position="34"/>
        <end position="151"/>
    </location>
</feature>
<proteinExistence type="predicted"/>
<dbReference type="CDD" id="cd07176">
    <property type="entry name" value="terB"/>
    <property type="match status" value="1"/>
</dbReference>
<gene>
    <name evidence="2" type="ORF">GJ654_11275</name>
</gene>
<protein>
    <submittedName>
        <fullName evidence="2">Tellurite resistance TerB</fullName>
    </submittedName>
</protein>
<sequence length="153" mass="16528">MFEDWIKAAKDKASEASNALKTEIGKFKNREFMEATVAGCALVAAADGTISSDEKKKMVGFIQTSDELKVFKLEDVIGFFNQVTSKFDFDADIGKVEAMKIVGRLRNNPAAARTMVRVCCIIGASDGNFDEGEKAVVRAICGELGLTASEFGL</sequence>
<dbReference type="InterPro" id="IPR029024">
    <property type="entry name" value="TerB-like"/>
</dbReference>
<dbReference type="Pfam" id="PF05099">
    <property type="entry name" value="TerB"/>
    <property type="match status" value="1"/>
</dbReference>
<dbReference type="RefSeq" id="WP_155446251.1">
    <property type="nucleotide sequence ID" value="NZ_JAOQNR010000009.1"/>
</dbReference>
<organism evidence="2 3">
    <name type="scientific">Rhodoblastus acidophilus</name>
    <name type="common">Rhodopseudomonas acidophila</name>
    <dbReference type="NCBI Taxonomy" id="1074"/>
    <lineage>
        <taxon>Bacteria</taxon>
        <taxon>Pseudomonadati</taxon>
        <taxon>Pseudomonadota</taxon>
        <taxon>Alphaproteobacteria</taxon>
        <taxon>Hyphomicrobiales</taxon>
        <taxon>Rhodoblastaceae</taxon>
        <taxon>Rhodoblastus</taxon>
    </lineage>
</organism>
<name>A0A6N8DRW8_RHOAC</name>
<evidence type="ECO:0000259" key="1">
    <source>
        <dbReference type="Pfam" id="PF05099"/>
    </source>
</evidence>
<dbReference type="OrthoDB" id="6543050at2"/>
<dbReference type="Proteomes" id="UP000439113">
    <property type="component" value="Unassembled WGS sequence"/>
</dbReference>
<evidence type="ECO:0000313" key="2">
    <source>
        <dbReference type="EMBL" id="MTV31574.1"/>
    </source>
</evidence>
<accession>A0A6N8DRW8</accession>
<dbReference type="EMBL" id="WNKS01000008">
    <property type="protein sequence ID" value="MTV31574.1"/>
    <property type="molecule type" value="Genomic_DNA"/>
</dbReference>